<dbReference type="GO" id="GO:0005886">
    <property type="term" value="C:plasma membrane"/>
    <property type="evidence" value="ECO:0007669"/>
    <property type="project" value="TreeGrafter"/>
</dbReference>
<feature type="domain" description="Fibronectin type-III" evidence="10">
    <location>
        <begin position="85"/>
        <end position="193"/>
    </location>
</feature>
<dbReference type="EMBL" id="OZ035838">
    <property type="protein sequence ID" value="CAL1583706.1"/>
    <property type="molecule type" value="Genomic_DNA"/>
</dbReference>
<comment type="subcellular location">
    <subcellularLocation>
        <location evidence="1">Membrane</location>
        <topology evidence="1">Single-pass membrane protein</topology>
    </subcellularLocation>
</comment>
<evidence type="ECO:0000259" key="10">
    <source>
        <dbReference type="PROSITE" id="PS50853"/>
    </source>
</evidence>
<dbReference type="Pfam" id="PF00041">
    <property type="entry name" value="fn3"/>
    <property type="match status" value="1"/>
</dbReference>
<keyword evidence="4" id="KW-0677">Repeat</keyword>
<dbReference type="InterPro" id="IPR011641">
    <property type="entry name" value="Tyr-kin_ephrin_A/B_rcpt-like"/>
</dbReference>
<dbReference type="InterPro" id="IPR003961">
    <property type="entry name" value="FN3_dom"/>
</dbReference>
<dbReference type="FunFam" id="2.60.40.10:FF:000059">
    <property type="entry name" value="Ephrin type-A receptor 6"/>
    <property type="match status" value="1"/>
</dbReference>
<dbReference type="PANTHER" id="PTHR46877:SF16">
    <property type="entry name" value="EPHRIN TYPE-A RECEPTOR 10"/>
    <property type="match status" value="1"/>
</dbReference>
<dbReference type="GO" id="GO:0005524">
    <property type="term" value="F:ATP binding"/>
    <property type="evidence" value="ECO:0007669"/>
    <property type="project" value="UniProtKB-KW"/>
</dbReference>
<evidence type="ECO:0000256" key="2">
    <source>
        <dbReference type="ARBA" id="ARBA00022692"/>
    </source>
</evidence>
<dbReference type="InterPro" id="IPR036116">
    <property type="entry name" value="FN3_sf"/>
</dbReference>
<reference evidence="11 12" key="1">
    <citation type="submission" date="2024-04" db="EMBL/GenBank/DDBJ databases">
        <authorList>
            <person name="Waldvogel A.-M."/>
            <person name="Schoenle A."/>
        </authorList>
    </citation>
    <scope>NUCLEOTIDE SEQUENCE [LARGE SCALE GENOMIC DNA]</scope>
</reference>
<dbReference type="SMART" id="SM00060">
    <property type="entry name" value="FN3"/>
    <property type="match status" value="1"/>
</dbReference>
<organism evidence="11 12">
    <name type="scientific">Knipowitschia caucasica</name>
    <name type="common">Caucasian dwarf goby</name>
    <name type="synonym">Pomatoschistus caucasicus</name>
    <dbReference type="NCBI Taxonomy" id="637954"/>
    <lineage>
        <taxon>Eukaryota</taxon>
        <taxon>Metazoa</taxon>
        <taxon>Chordata</taxon>
        <taxon>Craniata</taxon>
        <taxon>Vertebrata</taxon>
        <taxon>Euteleostomi</taxon>
        <taxon>Actinopterygii</taxon>
        <taxon>Neopterygii</taxon>
        <taxon>Teleostei</taxon>
        <taxon>Neoteleostei</taxon>
        <taxon>Acanthomorphata</taxon>
        <taxon>Gobiaria</taxon>
        <taxon>Gobiiformes</taxon>
        <taxon>Gobioidei</taxon>
        <taxon>Gobiidae</taxon>
        <taxon>Gobiinae</taxon>
        <taxon>Knipowitschia</taxon>
    </lineage>
</organism>
<dbReference type="Pfam" id="PF07699">
    <property type="entry name" value="Ephrin_rec_like"/>
    <property type="match status" value="1"/>
</dbReference>
<dbReference type="FunFam" id="2.10.50.10:FF:000001">
    <property type="entry name" value="Ephrin type-A receptor 5"/>
    <property type="match status" value="1"/>
</dbReference>
<gene>
    <name evidence="11" type="ORF">KC01_LOCUS14151</name>
</gene>
<dbReference type="Proteomes" id="UP001497482">
    <property type="component" value="Chromosome 16"/>
</dbReference>
<evidence type="ECO:0000256" key="3">
    <source>
        <dbReference type="ARBA" id="ARBA00022729"/>
    </source>
</evidence>
<protein>
    <recommendedName>
        <fullName evidence="10">Fibronectin type-III domain-containing protein</fullName>
    </recommendedName>
</protein>
<dbReference type="InterPro" id="IPR050449">
    <property type="entry name" value="Ephrin_rcpt_TKs"/>
</dbReference>
<keyword evidence="9" id="KW-0675">Receptor</keyword>
<keyword evidence="3" id="KW-0732">Signal</keyword>
<evidence type="ECO:0000313" key="11">
    <source>
        <dbReference type="EMBL" id="CAL1583706.1"/>
    </source>
</evidence>
<evidence type="ECO:0000256" key="7">
    <source>
        <dbReference type="ARBA" id="ARBA00022989"/>
    </source>
</evidence>
<proteinExistence type="predicted"/>
<name>A0AAV2K5M2_KNICA</name>
<keyword evidence="12" id="KW-1185">Reference proteome</keyword>
<evidence type="ECO:0000256" key="6">
    <source>
        <dbReference type="ARBA" id="ARBA00022840"/>
    </source>
</evidence>
<dbReference type="PROSITE" id="PS50853">
    <property type="entry name" value="FN3"/>
    <property type="match status" value="1"/>
</dbReference>
<keyword evidence="7" id="KW-1133">Transmembrane helix</keyword>
<keyword evidence="6" id="KW-0067">ATP-binding</keyword>
<dbReference type="GO" id="GO:0007411">
    <property type="term" value="P:axon guidance"/>
    <property type="evidence" value="ECO:0007669"/>
    <property type="project" value="TreeGrafter"/>
</dbReference>
<evidence type="ECO:0000313" key="12">
    <source>
        <dbReference type="Proteomes" id="UP001497482"/>
    </source>
</evidence>
<keyword evidence="2" id="KW-0812">Transmembrane</keyword>
<dbReference type="Gene3D" id="2.10.50.10">
    <property type="entry name" value="Tumor Necrosis Factor Receptor, subunit A, domain 2"/>
    <property type="match status" value="1"/>
</dbReference>
<evidence type="ECO:0000256" key="5">
    <source>
        <dbReference type="ARBA" id="ARBA00022741"/>
    </source>
</evidence>
<keyword evidence="8" id="KW-0472">Membrane</keyword>
<dbReference type="AlphaFoldDB" id="A0AAV2K5M2"/>
<dbReference type="Gene3D" id="2.60.40.10">
    <property type="entry name" value="Immunoglobulins"/>
    <property type="match status" value="1"/>
</dbReference>
<dbReference type="CDD" id="cd00063">
    <property type="entry name" value="FN3"/>
    <property type="match status" value="1"/>
</dbReference>
<accession>A0AAV2K5M2</accession>
<evidence type="ECO:0000256" key="1">
    <source>
        <dbReference type="ARBA" id="ARBA00004167"/>
    </source>
</evidence>
<dbReference type="InterPro" id="IPR013783">
    <property type="entry name" value="Ig-like_fold"/>
</dbReference>
<dbReference type="GO" id="GO:0005005">
    <property type="term" value="F:transmembrane-ephrin receptor activity"/>
    <property type="evidence" value="ECO:0007669"/>
    <property type="project" value="TreeGrafter"/>
</dbReference>
<evidence type="ECO:0000256" key="4">
    <source>
        <dbReference type="ARBA" id="ARBA00022737"/>
    </source>
</evidence>
<dbReference type="SUPFAM" id="SSF49265">
    <property type="entry name" value="Fibronectin type III"/>
    <property type="match status" value="1"/>
</dbReference>
<keyword evidence="5" id="KW-0547">Nucleotide-binding</keyword>
<evidence type="ECO:0000256" key="8">
    <source>
        <dbReference type="ARBA" id="ARBA00023136"/>
    </source>
</evidence>
<sequence>MRWFEFVRGWSARSLIDPAAPPGRSLGPGAGACPPGSYKMSSRQQECFSCPENSVAEEEGSIMCVCKEDHFRTPLDLPSAACTRPPSPPRDLSFSLSQSTLVLEWSPPSDSGGRVDLSYTVSCQRCGLRQCEPCGASVGFVPQQGGLTDRTVSVVNLLPNSNYTFTVEALNGVSELLPNKRFYAQVNVSTSLPGEYLQVLRWSQTGSQLKHDSINTGT</sequence>
<dbReference type="GO" id="GO:0030425">
    <property type="term" value="C:dendrite"/>
    <property type="evidence" value="ECO:0007669"/>
    <property type="project" value="TreeGrafter"/>
</dbReference>
<dbReference type="PANTHER" id="PTHR46877">
    <property type="entry name" value="EPH RECEPTOR A5"/>
    <property type="match status" value="1"/>
</dbReference>
<evidence type="ECO:0000256" key="9">
    <source>
        <dbReference type="ARBA" id="ARBA00023170"/>
    </source>
</evidence>